<accession>A0A1M5PUT5</accession>
<dbReference type="EMBL" id="FQWF01000013">
    <property type="protein sequence ID" value="SHH05033.1"/>
    <property type="molecule type" value="Genomic_DNA"/>
</dbReference>
<dbReference type="STRING" id="229205.SAMN05444372_113105"/>
<evidence type="ECO:0000313" key="2">
    <source>
        <dbReference type="Proteomes" id="UP000184020"/>
    </source>
</evidence>
<dbReference type="AlphaFoldDB" id="A0A1M5PUT5"/>
<proteinExistence type="predicted"/>
<gene>
    <name evidence="1" type="ORF">SAMN05444372_113105</name>
</gene>
<organism evidence="1 2">
    <name type="scientific">Flavobacterium micromati</name>
    <dbReference type="NCBI Taxonomy" id="229205"/>
    <lineage>
        <taxon>Bacteria</taxon>
        <taxon>Pseudomonadati</taxon>
        <taxon>Bacteroidota</taxon>
        <taxon>Flavobacteriia</taxon>
        <taxon>Flavobacteriales</taxon>
        <taxon>Flavobacteriaceae</taxon>
        <taxon>Flavobacterium</taxon>
    </lineage>
</organism>
<dbReference type="Proteomes" id="UP000184020">
    <property type="component" value="Unassembled WGS sequence"/>
</dbReference>
<sequence length="70" mass="8400">METLDIIKEIRRLPLSKKFYIVEETIKAIKEEELRQQMEGAVNELYLDYTKNSELTAFTVLDLEHFYETK</sequence>
<dbReference type="RefSeq" id="WP_073021520.1">
    <property type="nucleotide sequence ID" value="NZ_FQWF01000013.1"/>
</dbReference>
<dbReference type="OrthoDB" id="1449083at2"/>
<protein>
    <submittedName>
        <fullName evidence="1">Uncharacterized protein</fullName>
    </submittedName>
</protein>
<reference evidence="2" key="1">
    <citation type="submission" date="2016-11" db="EMBL/GenBank/DDBJ databases">
        <authorList>
            <person name="Varghese N."/>
            <person name="Submissions S."/>
        </authorList>
    </citation>
    <scope>NUCLEOTIDE SEQUENCE [LARGE SCALE GENOMIC DNA]</scope>
    <source>
        <strain evidence="2">DSM 17659</strain>
    </source>
</reference>
<name>A0A1M5PUT5_9FLAO</name>
<evidence type="ECO:0000313" key="1">
    <source>
        <dbReference type="EMBL" id="SHH05033.1"/>
    </source>
</evidence>
<keyword evidence="2" id="KW-1185">Reference proteome</keyword>